<dbReference type="InterPro" id="IPR034197">
    <property type="entry name" value="Peptidases_S8_3"/>
</dbReference>
<evidence type="ECO:0000259" key="11">
    <source>
        <dbReference type="Pfam" id="PF17766"/>
    </source>
</evidence>
<dbReference type="GO" id="GO:0005576">
    <property type="term" value="C:extracellular region"/>
    <property type="evidence" value="ECO:0000318"/>
    <property type="project" value="GO_Central"/>
</dbReference>
<feature type="domain" description="Peptidase S8/S53" evidence="9">
    <location>
        <begin position="144"/>
        <end position="550"/>
    </location>
</feature>
<dbReference type="Gene3D" id="3.50.30.30">
    <property type="match status" value="1"/>
</dbReference>
<evidence type="ECO:0000256" key="6">
    <source>
        <dbReference type="PIRSR" id="PIRSR615500-1"/>
    </source>
</evidence>
<evidence type="ECO:0000256" key="8">
    <source>
        <dbReference type="SAM" id="SignalP"/>
    </source>
</evidence>
<sequence length="722" mass="77520">MARFSELRAPSLLLLVFLHSSLRLQLSQGLEQSEPRRVYIVYLGERQHEDVSLVTSSHHDMLASVLGSKEAALESIIHSYRYGFSGFSAMLSASQAREIRTLPGVVSVKENQILHTDTTHSWDFLGMPTAYTQPNGLLGKAKNGDGIIIGVIDTGVWPESQSFADDGSYGPPPSRWKGTCQPGANFSAHDCNGKLIGARWYAGRDVDRGSLQGDFLSARDSRGHGTHTASTAGGDVVHNVSLFGRLAAGTARGGAPRARVAVYKACWGASCSGASVLQGIDHAIHDGVDTVKNSSPWLLTVAAATVDRSFPTVVTLGNNQKFVAQSMYVAEKGADEFFELQLYMDEQCDPEYVSGTDIEGKVVFCYTPGRVSPPPNFVEIALMVRKNGGKGFIFSKYNEDGADTWQFLGKFLPCVPVDYETGYQIHQYCTDGVGIPKVKVSTTQTAIGSEIVAPRIAAFSSRGPSPVYPGILKPDIAAPGVHILAAAPQIESYKRIGASYIFDSGTSMACPHISGIVAVLKSVHPDWSPAALKSALMTTALTTDNNGAPMQANGNREKIADPFDYGAGFVNPTKAADPGLIYDISASDYLKFFNCAGGLGANGSCTAPKGSTYDLNLPSIAIHGLRTYVTVVRTVTNVGQPNAVYKAFFQPPPGVKMAVEPAMLVFTNARKVQSFKVTFMATRRIQGGYTFGSLTWHDGGAHWVRIPIAVRVAIEEFYSDVS</sequence>
<keyword evidence="14" id="KW-1185">Reference proteome</keyword>
<dbReference type="Proteomes" id="UP000008810">
    <property type="component" value="Chromosome 5"/>
</dbReference>
<dbReference type="InterPro" id="IPR010259">
    <property type="entry name" value="S8pro/Inhibitor_I9"/>
</dbReference>
<protein>
    <submittedName>
        <fullName evidence="12 13">Uncharacterized protein</fullName>
    </submittedName>
</protein>
<feature type="domain" description="Inhibitor I9" evidence="10">
    <location>
        <begin position="38"/>
        <end position="116"/>
    </location>
</feature>
<dbReference type="Gene3D" id="3.30.70.80">
    <property type="entry name" value="Peptidase S8 propeptide/proteinase inhibitor I9"/>
    <property type="match status" value="1"/>
</dbReference>
<dbReference type="Gramene" id="KQJ84880">
    <property type="protein sequence ID" value="KQJ84880"/>
    <property type="gene ID" value="BRADI_5g23480v3"/>
</dbReference>
<dbReference type="FunCoup" id="A0A0Q3IFA3">
    <property type="interactions" value="57"/>
</dbReference>
<evidence type="ECO:0000256" key="5">
    <source>
        <dbReference type="ARBA" id="ARBA00022825"/>
    </source>
</evidence>
<accession>A0A0Q3IFA3</accession>
<feature type="active site" description="Charge relay system" evidence="6 7">
    <location>
        <position position="153"/>
    </location>
</feature>
<dbReference type="FunFam" id="2.60.40.2310:FF:000001">
    <property type="entry name" value="Subtilisin-like protease SBT1.5"/>
    <property type="match status" value="1"/>
</dbReference>
<dbReference type="GO" id="GO:0006508">
    <property type="term" value="P:proteolysis"/>
    <property type="evidence" value="ECO:0007669"/>
    <property type="project" value="UniProtKB-KW"/>
</dbReference>
<dbReference type="EMBL" id="CM000884">
    <property type="protein sequence ID" value="KQJ84880.1"/>
    <property type="molecule type" value="Genomic_DNA"/>
</dbReference>
<evidence type="ECO:0000256" key="2">
    <source>
        <dbReference type="ARBA" id="ARBA00022670"/>
    </source>
</evidence>
<reference evidence="13" key="3">
    <citation type="submission" date="2018-08" db="UniProtKB">
        <authorList>
            <consortium name="EnsemblPlants"/>
        </authorList>
    </citation>
    <scope>IDENTIFICATION</scope>
    <source>
        <strain evidence="13">cv. Bd21</strain>
    </source>
</reference>
<dbReference type="ExpressionAtlas" id="A0A0Q3IFA3">
    <property type="expression patterns" value="baseline"/>
</dbReference>
<dbReference type="OrthoDB" id="206201at2759"/>
<keyword evidence="4 7" id="KW-0378">Hydrolase</keyword>
<reference evidence="12 13" key="1">
    <citation type="journal article" date="2010" name="Nature">
        <title>Genome sequencing and analysis of the model grass Brachypodium distachyon.</title>
        <authorList>
            <consortium name="International Brachypodium Initiative"/>
        </authorList>
    </citation>
    <scope>NUCLEOTIDE SEQUENCE [LARGE SCALE GENOMIC DNA]</scope>
    <source>
        <strain evidence="12 13">Bd21</strain>
    </source>
</reference>
<dbReference type="InterPro" id="IPR041469">
    <property type="entry name" value="Subtilisin-like_FN3"/>
</dbReference>
<dbReference type="InterPro" id="IPR045051">
    <property type="entry name" value="SBT"/>
</dbReference>
<proteinExistence type="inferred from homology"/>
<keyword evidence="5 7" id="KW-0720">Serine protease</keyword>
<evidence type="ECO:0000313" key="14">
    <source>
        <dbReference type="Proteomes" id="UP000008810"/>
    </source>
</evidence>
<evidence type="ECO:0000313" key="13">
    <source>
        <dbReference type="EnsemblPlants" id="KQJ84880"/>
    </source>
</evidence>
<reference evidence="12" key="2">
    <citation type="submission" date="2017-06" db="EMBL/GenBank/DDBJ databases">
        <title>WGS assembly of Brachypodium distachyon.</title>
        <authorList>
            <consortium name="The International Brachypodium Initiative"/>
            <person name="Lucas S."/>
            <person name="Harmon-Smith M."/>
            <person name="Lail K."/>
            <person name="Tice H."/>
            <person name="Grimwood J."/>
            <person name="Bruce D."/>
            <person name="Barry K."/>
            <person name="Shu S."/>
            <person name="Lindquist E."/>
            <person name="Wang M."/>
            <person name="Pitluck S."/>
            <person name="Vogel J.P."/>
            <person name="Garvin D.F."/>
            <person name="Mockler T.C."/>
            <person name="Schmutz J."/>
            <person name="Rokhsar D."/>
            <person name="Bevan M.W."/>
        </authorList>
    </citation>
    <scope>NUCLEOTIDE SEQUENCE</scope>
    <source>
        <strain evidence="12">Bd21</strain>
    </source>
</reference>
<dbReference type="InterPro" id="IPR000209">
    <property type="entry name" value="Peptidase_S8/S53_dom"/>
</dbReference>
<evidence type="ECO:0000256" key="4">
    <source>
        <dbReference type="ARBA" id="ARBA00022801"/>
    </source>
</evidence>
<feature type="chain" id="PRO_5033725120" evidence="8">
    <location>
        <begin position="30"/>
        <end position="722"/>
    </location>
</feature>
<dbReference type="PROSITE" id="PS51892">
    <property type="entry name" value="SUBTILASE"/>
    <property type="match status" value="1"/>
</dbReference>
<keyword evidence="3 8" id="KW-0732">Signal</keyword>
<feature type="domain" description="Subtilisin-like protease fibronectin type-III" evidence="11">
    <location>
        <begin position="614"/>
        <end position="710"/>
    </location>
</feature>
<dbReference type="InterPro" id="IPR036852">
    <property type="entry name" value="Peptidase_S8/S53_dom_sf"/>
</dbReference>
<comment type="similarity">
    <text evidence="1 7">Belongs to the peptidase S8 family.</text>
</comment>
<dbReference type="SUPFAM" id="SSF52743">
    <property type="entry name" value="Subtilisin-like"/>
    <property type="match status" value="1"/>
</dbReference>
<dbReference type="Pfam" id="PF05922">
    <property type="entry name" value="Inhibitor_I9"/>
    <property type="match status" value="1"/>
</dbReference>
<dbReference type="InterPro" id="IPR023828">
    <property type="entry name" value="Peptidase_S8_Ser-AS"/>
</dbReference>
<dbReference type="Gene3D" id="2.60.40.2310">
    <property type="match status" value="1"/>
</dbReference>
<feature type="active site" description="Charge relay system" evidence="6 7">
    <location>
        <position position="507"/>
    </location>
</feature>
<feature type="signal peptide" evidence="8">
    <location>
        <begin position="1"/>
        <end position="29"/>
    </location>
</feature>
<dbReference type="PANTHER" id="PTHR10795">
    <property type="entry name" value="PROPROTEIN CONVERTASE SUBTILISIN/KEXIN"/>
    <property type="match status" value="1"/>
</dbReference>
<dbReference type="FunFam" id="3.30.70.80:FF:000002">
    <property type="entry name" value="Subtilisin-like protease SBT5.3"/>
    <property type="match status" value="1"/>
</dbReference>
<dbReference type="SUPFAM" id="SSF54897">
    <property type="entry name" value="Protease propeptides/inhibitors"/>
    <property type="match status" value="1"/>
</dbReference>
<dbReference type="Pfam" id="PF17766">
    <property type="entry name" value="fn3_6"/>
    <property type="match status" value="1"/>
</dbReference>
<dbReference type="EnsemblPlants" id="KQJ84880">
    <property type="protein sequence ID" value="KQJ84880"/>
    <property type="gene ID" value="BRADI_5g23480v3"/>
</dbReference>
<dbReference type="AlphaFoldDB" id="A0A0Q3IFA3"/>
<evidence type="ECO:0000256" key="7">
    <source>
        <dbReference type="PROSITE-ProRule" id="PRU01240"/>
    </source>
</evidence>
<evidence type="ECO:0000313" key="12">
    <source>
        <dbReference type="EMBL" id="KQJ84880.1"/>
    </source>
</evidence>
<dbReference type="InterPro" id="IPR037045">
    <property type="entry name" value="S8pro/Inhibitor_I9_sf"/>
</dbReference>
<evidence type="ECO:0000256" key="1">
    <source>
        <dbReference type="ARBA" id="ARBA00011073"/>
    </source>
</evidence>
<evidence type="ECO:0000259" key="9">
    <source>
        <dbReference type="Pfam" id="PF00082"/>
    </source>
</evidence>
<dbReference type="InterPro" id="IPR015500">
    <property type="entry name" value="Peptidase_S8_subtilisin-rel"/>
</dbReference>
<feature type="active site" description="Charge relay system" evidence="6 7">
    <location>
        <position position="224"/>
    </location>
</feature>
<dbReference type="PROSITE" id="PS00138">
    <property type="entry name" value="SUBTILASE_SER"/>
    <property type="match status" value="1"/>
</dbReference>
<dbReference type="InParanoid" id="A0A0Q3IFA3"/>
<organism evidence="12">
    <name type="scientific">Brachypodium distachyon</name>
    <name type="common">Purple false brome</name>
    <name type="synonym">Trachynia distachya</name>
    <dbReference type="NCBI Taxonomy" id="15368"/>
    <lineage>
        <taxon>Eukaryota</taxon>
        <taxon>Viridiplantae</taxon>
        <taxon>Streptophyta</taxon>
        <taxon>Embryophyta</taxon>
        <taxon>Tracheophyta</taxon>
        <taxon>Spermatophyta</taxon>
        <taxon>Magnoliopsida</taxon>
        <taxon>Liliopsida</taxon>
        <taxon>Poales</taxon>
        <taxon>Poaceae</taxon>
        <taxon>BOP clade</taxon>
        <taxon>Pooideae</taxon>
        <taxon>Stipodae</taxon>
        <taxon>Brachypodieae</taxon>
        <taxon>Brachypodium</taxon>
    </lineage>
</organism>
<dbReference type="GO" id="GO:0004252">
    <property type="term" value="F:serine-type endopeptidase activity"/>
    <property type="evidence" value="ECO:0000318"/>
    <property type="project" value="GO_Central"/>
</dbReference>
<evidence type="ECO:0000256" key="3">
    <source>
        <dbReference type="ARBA" id="ARBA00022729"/>
    </source>
</evidence>
<dbReference type="PRINTS" id="PR00723">
    <property type="entry name" value="SUBTILISIN"/>
</dbReference>
<dbReference type="CDD" id="cd04852">
    <property type="entry name" value="Peptidases_S8_3"/>
    <property type="match status" value="1"/>
</dbReference>
<dbReference type="Pfam" id="PF00082">
    <property type="entry name" value="Peptidase_S8"/>
    <property type="match status" value="1"/>
</dbReference>
<evidence type="ECO:0000259" key="10">
    <source>
        <dbReference type="Pfam" id="PF05922"/>
    </source>
</evidence>
<name>A0A0Q3IFA3_BRADI</name>
<dbReference type="Gene3D" id="3.40.50.200">
    <property type="entry name" value="Peptidase S8/S53 domain"/>
    <property type="match status" value="2"/>
</dbReference>
<gene>
    <name evidence="12" type="ORF">BRADI_5g23480v3</name>
</gene>
<keyword evidence="2 7" id="KW-0645">Protease</keyword>